<dbReference type="RefSeq" id="WP_308985563.1">
    <property type="nucleotide sequence ID" value="NZ_JARXIC010000018.1"/>
</dbReference>
<dbReference type="Pfam" id="PF12696">
    <property type="entry name" value="TraG-D_C"/>
    <property type="match status" value="1"/>
</dbReference>
<comment type="subcellular location">
    <subcellularLocation>
        <location evidence="1">Cell membrane</location>
        <topology evidence="1">Multi-pass membrane protein</topology>
    </subcellularLocation>
</comment>
<dbReference type="Gene3D" id="3.40.50.300">
    <property type="entry name" value="P-loop containing nucleotide triphosphate hydrolases"/>
    <property type="match status" value="1"/>
</dbReference>
<dbReference type="SUPFAM" id="SSF52540">
    <property type="entry name" value="P-loop containing nucleoside triphosphate hydrolases"/>
    <property type="match status" value="1"/>
</dbReference>
<keyword evidence="5" id="KW-0472">Membrane</keyword>
<evidence type="ECO:0000256" key="2">
    <source>
        <dbReference type="ARBA" id="ARBA00022475"/>
    </source>
</evidence>
<proteinExistence type="predicted"/>
<evidence type="ECO:0000256" key="4">
    <source>
        <dbReference type="ARBA" id="ARBA00022989"/>
    </source>
</evidence>
<organism evidence="7 8">
    <name type="scientific">Thalassobacterium sedimentorum</name>
    <dbReference type="NCBI Taxonomy" id="3041258"/>
    <lineage>
        <taxon>Bacteria</taxon>
        <taxon>Pseudomonadati</taxon>
        <taxon>Verrucomicrobiota</taxon>
        <taxon>Opitutia</taxon>
        <taxon>Puniceicoccales</taxon>
        <taxon>Coraliomargaritaceae</taxon>
        <taxon>Thalassobacterium</taxon>
    </lineage>
</organism>
<evidence type="ECO:0000313" key="7">
    <source>
        <dbReference type="EMBL" id="MDQ8195103.1"/>
    </source>
</evidence>
<evidence type="ECO:0000313" key="8">
    <source>
        <dbReference type="Proteomes" id="UP001243717"/>
    </source>
</evidence>
<dbReference type="EMBL" id="JARXIC010000018">
    <property type="protein sequence ID" value="MDQ8195103.1"/>
    <property type="molecule type" value="Genomic_DNA"/>
</dbReference>
<evidence type="ECO:0000256" key="3">
    <source>
        <dbReference type="ARBA" id="ARBA00022692"/>
    </source>
</evidence>
<keyword evidence="8" id="KW-1185">Reference proteome</keyword>
<dbReference type="PANTHER" id="PTHR37937">
    <property type="entry name" value="CONJUGATIVE TRANSFER: DNA TRANSPORT"/>
    <property type="match status" value="1"/>
</dbReference>
<gene>
    <name evidence="7" type="ORF">QEH59_11750</name>
</gene>
<accession>A0ABU1AJZ8</accession>
<keyword evidence="4" id="KW-1133">Transmembrane helix</keyword>
<reference evidence="7 8" key="1">
    <citation type="submission" date="2023-04" db="EMBL/GenBank/DDBJ databases">
        <title>A novel bacteria isolated from coastal sediment.</title>
        <authorList>
            <person name="Liu X.-J."/>
            <person name="Du Z.-J."/>
        </authorList>
    </citation>
    <scope>NUCLEOTIDE SEQUENCE [LARGE SCALE GENOMIC DNA]</scope>
    <source>
        <strain evidence="7 8">SDUM461004</strain>
    </source>
</reference>
<dbReference type="InterPro" id="IPR032689">
    <property type="entry name" value="TraG-D_C"/>
</dbReference>
<evidence type="ECO:0000256" key="5">
    <source>
        <dbReference type="ARBA" id="ARBA00023136"/>
    </source>
</evidence>
<comment type="caution">
    <text evidence="7">The sequence shown here is derived from an EMBL/GenBank/DDBJ whole genome shotgun (WGS) entry which is preliminary data.</text>
</comment>
<protein>
    <submittedName>
        <fullName evidence="7">TraM recognition domain-containing protein</fullName>
    </submittedName>
</protein>
<evidence type="ECO:0000256" key="1">
    <source>
        <dbReference type="ARBA" id="ARBA00004651"/>
    </source>
</evidence>
<keyword evidence="3" id="KW-0812">Transmembrane</keyword>
<feature type="domain" description="TraD/TraG TraM recognition site" evidence="6">
    <location>
        <begin position="323"/>
        <end position="401"/>
    </location>
</feature>
<dbReference type="InterPro" id="IPR051539">
    <property type="entry name" value="T4SS-coupling_protein"/>
</dbReference>
<dbReference type="CDD" id="cd01127">
    <property type="entry name" value="TrwB_TraG_TraD_VirD4"/>
    <property type="match status" value="1"/>
</dbReference>
<dbReference type="Proteomes" id="UP001243717">
    <property type="component" value="Unassembled WGS sequence"/>
</dbReference>
<sequence>MNNSFVELDCFEPSGMKLEFSREDLLGHSLALGGSGSGKTSRFVLPFLRKLILSHEKVGLVILDTKSDGQMAAAVRDSVAKAGRVDDLVVIDGSGEHTFDVFGDRNSFSIGQVDTLGSLLASLIPRDMRNRYWEQTLEALLRQALRLLALQETAKMDYPAVVSQLIRYLLLHRLQDPHYKQQVEQLKEPSESQDPSARLLYDEVIATHRMWDLLDARTRSNLQSMAASLTGPMNTPLAHRYFGGGESHSVTGAVDQGKILIISIDGIRHASVARLVACIVKGRFYEAILGRSHSLFPPLTGLVMDDWATAATGGWGNLHSDVEALGMIRSRGGFVVTSAQSLSALDSVLGPTDRRAALANFANLVFFRGRDPEVDLIASTYLGERKDRLVDTSHFDRPKRSGHVDYPIRHEREIRVPAVAMGALARLATGEAYALIGSTLHSEALCLIPDNPV</sequence>
<keyword evidence="2" id="KW-1003">Cell membrane</keyword>
<dbReference type="PANTHER" id="PTHR37937:SF1">
    <property type="entry name" value="CONJUGATIVE TRANSFER: DNA TRANSPORT"/>
    <property type="match status" value="1"/>
</dbReference>
<name>A0ABU1AJZ8_9BACT</name>
<evidence type="ECO:0000259" key="6">
    <source>
        <dbReference type="Pfam" id="PF12696"/>
    </source>
</evidence>
<dbReference type="InterPro" id="IPR027417">
    <property type="entry name" value="P-loop_NTPase"/>
</dbReference>